<feature type="domain" description="Transposase (putative) gypsy type" evidence="3">
    <location>
        <begin position="170"/>
        <end position="237"/>
    </location>
</feature>
<feature type="compositionally biased region" description="Low complexity" evidence="2">
    <location>
        <begin position="99"/>
        <end position="127"/>
    </location>
</feature>
<dbReference type="AlphaFoldDB" id="A0AAD8S928"/>
<evidence type="ECO:0000313" key="4">
    <source>
        <dbReference type="EMBL" id="KAK1647767.1"/>
    </source>
</evidence>
<feature type="compositionally biased region" description="Low complexity" evidence="2">
    <location>
        <begin position="565"/>
        <end position="592"/>
    </location>
</feature>
<sequence>MAHVGHLEANRPRLRALKAAGEASRRHLPPSSSLRSRFRSFSRPSSSLPRRRFSSVLLASPGERLPRRSSAESPPQHRQSGATGPRASTARPSPPRSPPARSGSSSPFRLSWTSSASSSSMAQPSGSWKGSYMREDDIARFVRLRRIPAGVITRAPGAEMEPRPEPGERVVFGAHLDRGLGLPASNFFRRFLDHFGLQPHHLPANAMILLSYYVAFMEGYAGLWPDVEFWSRLFYIKAQTTEGRLRTCGAASIYPRTGTSFPKIPTVDSVKNWQMSFFYVRNESPAFDRLNLPEYNPAPPVGRINWGYNAKSSDPDAEVNLLWDFLGECVTGGRLSAEDLLCTYVMRRVIPLQWRVHKIGHMSGRLDPTRTSKVELSKSQVAHRVNNITKANMPDNWDWGLPPYDREQPPELLFTRQGIEDGDLATKVWTPDHVDPADLAGDQAGDDDLPVVQDQGGQGEHNPPPSPEHEQEQEQPQAEPAESGTGPIPAVPLRAVPPTGTATSKPKGKKRAGVGSTAAGPRNSAGWRPRRAAIKFTQGGGSRQAPPVTSPLQRQRREQTPQPSARARTPPAANVPPAATPPSAGASSSAAPPTAPGGGDQGQSARRPTIDDMFPRRAPFVERAPGTGRGMPPAAGAGAGGAVPPATGVGGPVPNVVVPERTPGGAPQAPEATAPTGPTASTAPPPASEPTREEPARDEPARAKDADSRALVRTEGPAGPSEGLHVAKGARLVAVPSASDSSFGSAGTMEKAWHQANSCEIISREGQPGTAPMKMLFSGYRASLKNKAAETLAQLATLEDAEKTVEERCTFLYNQVVTSYHRAKIVRAALARELEVVKAEAARVPQLESDLRVARAQCVTSEEANRAAAAKLKVADGELKRLRLLEANHLKELAALKKEQEEKLEGLSKRLEEVERQRLALQQEVTSKSQELSATAKRWLGELRGLDRGLAAAFPEAQEAALAAVGRAREERRQATGEQSSDCFTMDDYLSSMAARVEPITKLGWELRKAAEELIRLLWPTETLPQDLSNLITWLDRAPDRFLDWKESATRAGADMALSFVLSWYNEVSLDQLEYRRADVEDKLPLENKTARLARACAIADFVDKSIFIADPNPPSDDEEEEAEDGRRARG</sequence>
<feature type="compositionally biased region" description="Basic and acidic residues" evidence="2">
    <location>
        <begin position="690"/>
        <end position="712"/>
    </location>
</feature>
<comment type="caution">
    <text evidence="4">The sequence shown here is derived from an EMBL/GenBank/DDBJ whole genome shotgun (WGS) entry which is preliminary data.</text>
</comment>
<feature type="region of interest" description="Disordered" evidence="2">
    <location>
        <begin position="1109"/>
        <end position="1131"/>
    </location>
</feature>
<gene>
    <name evidence="4" type="ORF">QYE76_065572</name>
</gene>
<evidence type="ECO:0000256" key="2">
    <source>
        <dbReference type="SAM" id="MobiDB-lite"/>
    </source>
</evidence>
<dbReference type="PANTHER" id="PTHR33026">
    <property type="entry name" value="OS06G0360600 PROTEIN"/>
    <property type="match status" value="1"/>
</dbReference>
<feature type="region of interest" description="Disordered" evidence="2">
    <location>
        <begin position="429"/>
        <end position="725"/>
    </location>
</feature>
<feature type="region of interest" description="Disordered" evidence="2">
    <location>
        <begin position="1"/>
        <end position="130"/>
    </location>
</feature>
<dbReference type="InterPro" id="IPR007321">
    <property type="entry name" value="Transposase_28"/>
</dbReference>
<feature type="compositionally biased region" description="Polar residues" evidence="2">
    <location>
        <begin position="71"/>
        <end position="82"/>
    </location>
</feature>
<dbReference type="Pfam" id="PF04195">
    <property type="entry name" value="Transposase_28"/>
    <property type="match status" value="1"/>
</dbReference>
<accession>A0AAD8S928</accession>
<dbReference type="EMBL" id="JAUUTY010000004">
    <property type="protein sequence ID" value="KAK1647767.1"/>
    <property type="molecule type" value="Genomic_DNA"/>
</dbReference>
<name>A0AAD8S928_LOLMU</name>
<feature type="coiled-coil region" evidence="1">
    <location>
        <begin position="879"/>
        <end position="931"/>
    </location>
</feature>
<dbReference type="Proteomes" id="UP001231189">
    <property type="component" value="Unassembled WGS sequence"/>
</dbReference>
<feature type="compositionally biased region" description="Basic and acidic residues" evidence="2">
    <location>
        <begin position="1"/>
        <end position="11"/>
    </location>
</feature>
<feature type="compositionally biased region" description="Low complexity" evidence="2">
    <location>
        <begin position="624"/>
        <end position="682"/>
    </location>
</feature>
<protein>
    <recommendedName>
        <fullName evidence="3">Transposase (putative) gypsy type domain-containing protein</fullName>
    </recommendedName>
</protein>
<keyword evidence="1" id="KW-0175">Coiled coil</keyword>
<organism evidence="4 5">
    <name type="scientific">Lolium multiflorum</name>
    <name type="common">Italian ryegrass</name>
    <name type="synonym">Lolium perenne subsp. multiflorum</name>
    <dbReference type="NCBI Taxonomy" id="4521"/>
    <lineage>
        <taxon>Eukaryota</taxon>
        <taxon>Viridiplantae</taxon>
        <taxon>Streptophyta</taxon>
        <taxon>Embryophyta</taxon>
        <taxon>Tracheophyta</taxon>
        <taxon>Spermatophyta</taxon>
        <taxon>Magnoliopsida</taxon>
        <taxon>Liliopsida</taxon>
        <taxon>Poales</taxon>
        <taxon>Poaceae</taxon>
        <taxon>BOP clade</taxon>
        <taxon>Pooideae</taxon>
        <taxon>Poodae</taxon>
        <taxon>Poeae</taxon>
        <taxon>Poeae Chloroplast Group 2 (Poeae type)</taxon>
        <taxon>Loliodinae</taxon>
        <taxon>Loliinae</taxon>
        <taxon>Lolium</taxon>
    </lineage>
</organism>
<feature type="coiled-coil region" evidence="1">
    <location>
        <begin position="781"/>
        <end position="808"/>
    </location>
</feature>
<dbReference type="PANTHER" id="PTHR33026:SF7">
    <property type="entry name" value="OS03G0100275 PROTEIN"/>
    <property type="match status" value="1"/>
</dbReference>
<evidence type="ECO:0000256" key="1">
    <source>
        <dbReference type="SAM" id="Coils"/>
    </source>
</evidence>
<evidence type="ECO:0000259" key="3">
    <source>
        <dbReference type="Pfam" id="PF04195"/>
    </source>
</evidence>
<proteinExistence type="predicted"/>
<evidence type="ECO:0000313" key="5">
    <source>
        <dbReference type="Proteomes" id="UP001231189"/>
    </source>
</evidence>
<reference evidence="4" key="1">
    <citation type="submission" date="2023-07" db="EMBL/GenBank/DDBJ databases">
        <title>A chromosome-level genome assembly of Lolium multiflorum.</title>
        <authorList>
            <person name="Chen Y."/>
            <person name="Copetti D."/>
            <person name="Kolliker R."/>
            <person name="Studer B."/>
        </authorList>
    </citation>
    <scope>NUCLEOTIDE SEQUENCE</scope>
    <source>
        <strain evidence="4">02402/16</strain>
        <tissue evidence="4">Leaf</tissue>
    </source>
</reference>
<feature type="compositionally biased region" description="Low complexity" evidence="2">
    <location>
        <begin position="29"/>
        <end position="48"/>
    </location>
</feature>
<keyword evidence="5" id="KW-1185">Reference proteome</keyword>
<feature type="compositionally biased region" description="Low complexity" evidence="2">
    <location>
        <begin position="474"/>
        <end position="483"/>
    </location>
</feature>